<feature type="chain" id="PRO_5011469571" evidence="2">
    <location>
        <begin position="22"/>
        <end position="68"/>
    </location>
</feature>
<evidence type="ECO:0000313" key="3">
    <source>
        <dbReference type="EMBL" id="SFC96685.1"/>
    </source>
</evidence>
<keyword evidence="2" id="KW-0732">Signal</keyword>
<gene>
    <name evidence="3" type="ORF">SAMN05216297_103271</name>
</gene>
<dbReference type="PROSITE" id="PS51257">
    <property type="entry name" value="PROKAR_LIPOPROTEIN"/>
    <property type="match status" value="1"/>
</dbReference>
<dbReference type="AlphaFoldDB" id="A0A1I1NGR2"/>
<feature type="region of interest" description="Disordered" evidence="1">
    <location>
        <begin position="24"/>
        <end position="68"/>
    </location>
</feature>
<feature type="compositionally biased region" description="Basic and acidic residues" evidence="1">
    <location>
        <begin position="28"/>
        <end position="43"/>
    </location>
</feature>
<dbReference type="EMBL" id="FOMH01000003">
    <property type="protein sequence ID" value="SFC96685.1"/>
    <property type="molecule type" value="Genomic_DNA"/>
</dbReference>
<dbReference type="Proteomes" id="UP000199672">
    <property type="component" value="Unassembled WGS sequence"/>
</dbReference>
<proteinExistence type="predicted"/>
<keyword evidence="4" id="KW-1185">Reference proteome</keyword>
<feature type="signal peptide" evidence="2">
    <location>
        <begin position="1"/>
        <end position="21"/>
    </location>
</feature>
<dbReference type="RefSeq" id="WP_091491972.1">
    <property type="nucleotide sequence ID" value="NZ_FOMH01000003.1"/>
</dbReference>
<organism evidence="3 4">
    <name type="scientific">Flavobacterium phragmitis</name>
    <dbReference type="NCBI Taxonomy" id="739143"/>
    <lineage>
        <taxon>Bacteria</taxon>
        <taxon>Pseudomonadati</taxon>
        <taxon>Bacteroidota</taxon>
        <taxon>Flavobacteriia</taxon>
        <taxon>Flavobacteriales</taxon>
        <taxon>Flavobacteriaceae</taxon>
        <taxon>Flavobacterium</taxon>
    </lineage>
</organism>
<sequence>MKKLILFIAFALLFTIFSCTPDEYETQTTKKVEKPIDRIKAVPDDGPGDKGTGTGTGTGTPPPPPPVI</sequence>
<accession>A0A1I1NGR2</accession>
<evidence type="ECO:0000313" key="4">
    <source>
        <dbReference type="Proteomes" id="UP000199672"/>
    </source>
</evidence>
<evidence type="ECO:0000256" key="1">
    <source>
        <dbReference type="SAM" id="MobiDB-lite"/>
    </source>
</evidence>
<reference evidence="4" key="1">
    <citation type="submission" date="2016-10" db="EMBL/GenBank/DDBJ databases">
        <authorList>
            <person name="Varghese N."/>
            <person name="Submissions S."/>
        </authorList>
    </citation>
    <scope>NUCLEOTIDE SEQUENCE [LARGE SCALE GENOMIC DNA]</scope>
    <source>
        <strain evidence="4">CGMCC 1.10370</strain>
    </source>
</reference>
<feature type="compositionally biased region" description="Gly residues" evidence="1">
    <location>
        <begin position="49"/>
        <end position="58"/>
    </location>
</feature>
<protein>
    <submittedName>
        <fullName evidence="3">Uncharacterized protein</fullName>
    </submittedName>
</protein>
<name>A0A1I1NGR2_9FLAO</name>
<evidence type="ECO:0000256" key="2">
    <source>
        <dbReference type="SAM" id="SignalP"/>
    </source>
</evidence>